<feature type="domain" description="Cell wall-active antibiotics response LiaF-like C-terminal" evidence="2">
    <location>
        <begin position="144"/>
        <end position="249"/>
    </location>
</feature>
<organism evidence="3 4">
    <name type="scientific">Facklamia hominis</name>
    <dbReference type="NCBI Taxonomy" id="178214"/>
    <lineage>
        <taxon>Bacteria</taxon>
        <taxon>Bacillati</taxon>
        <taxon>Bacillota</taxon>
        <taxon>Bacilli</taxon>
        <taxon>Lactobacillales</taxon>
        <taxon>Aerococcaceae</taxon>
        <taxon>Facklamia</taxon>
    </lineage>
</organism>
<evidence type="ECO:0000313" key="4">
    <source>
        <dbReference type="Proteomes" id="UP001229251"/>
    </source>
</evidence>
<dbReference type="InterPro" id="IPR047793">
    <property type="entry name" value="LiaF_C"/>
</dbReference>
<dbReference type="NCBIfam" id="NF040535">
    <property type="entry name" value="LiaF_C_term"/>
    <property type="match status" value="1"/>
</dbReference>
<evidence type="ECO:0000256" key="1">
    <source>
        <dbReference type="SAM" id="Phobius"/>
    </source>
</evidence>
<keyword evidence="1" id="KW-1133">Transmembrane helix</keyword>
<evidence type="ECO:0000259" key="2">
    <source>
        <dbReference type="Pfam" id="PF09922"/>
    </source>
</evidence>
<dbReference type="PIRSF" id="PIRSF031509">
    <property type="entry name" value="Cell_wall_LiaF/YvqF"/>
    <property type="match status" value="1"/>
</dbReference>
<proteinExistence type="predicted"/>
<dbReference type="Pfam" id="PF09922">
    <property type="entry name" value="LiaF-like_C"/>
    <property type="match status" value="1"/>
</dbReference>
<accession>A0AAJ1V2V3</accession>
<keyword evidence="1" id="KW-0812">Transmembrane</keyword>
<protein>
    <submittedName>
        <fullName evidence="3">Cell wall-active antibiotics response protein LiaF</fullName>
    </submittedName>
</protein>
<comment type="caution">
    <text evidence="3">The sequence shown here is derived from an EMBL/GenBank/DDBJ whole genome shotgun (WGS) entry which is preliminary data.</text>
</comment>
<feature type="transmembrane region" description="Helical" evidence="1">
    <location>
        <begin position="30"/>
        <end position="50"/>
    </location>
</feature>
<reference evidence="3" key="1">
    <citation type="submission" date="2023-05" db="EMBL/GenBank/DDBJ databases">
        <title>Cataloging the Phylogenetic Diversity of Human Bladder Bacteria.</title>
        <authorList>
            <person name="Du J."/>
        </authorList>
    </citation>
    <scope>NUCLEOTIDE SEQUENCE</scope>
    <source>
        <strain evidence="3">UMB1231</strain>
    </source>
</reference>
<dbReference type="InterPro" id="IPR024425">
    <property type="entry name" value="LiaF-like_C"/>
</dbReference>
<sequence>MESLKKWRYRILYILVLTIAFIALELVLDFRFLLLFTTGMALSYLSLFIKNTTLRKIVLFPALVMVLVSLALTRSFWLFIVTLLLTFLVFQDDQVNQLINLSDNWLLPNHDKLGEYHGIQLVQPQSSQRSILDKNAVWEQKSADRSIIEWDDINLIYFGGNTIVDLGNSLFPEGEYIVMVRKMYGRLRLIIPRDIGLSLNISLISGKVIFESQSYTLALENFRWQSPDYIQAKRKIKLIVSSVFGDVEVIIL</sequence>
<keyword evidence="1" id="KW-0472">Membrane</keyword>
<dbReference type="Proteomes" id="UP001229251">
    <property type="component" value="Unassembled WGS sequence"/>
</dbReference>
<feature type="transmembrane region" description="Helical" evidence="1">
    <location>
        <begin position="7"/>
        <end position="24"/>
    </location>
</feature>
<gene>
    <name evidence="3" type="primary">liaF</name>
    <name evidence="3" type="ORF">QP433_01870</name>
</gene>
<dbReference type="EMBL" id="JASOOE010000003">
    <property type="protein sequence ID" value="MDK7186721.1"/>
    <property type="molecule type" value="Genomic_DNA"/>
</dbReference>
<feature type="transmembrane region" description="Helical" evidence="1">
    <location>
        <begin position="57"/>
        <end position="90"/>
    </location>
</feature>
<dbReference type="InterPro" id="IPR016975">
    <property type="entry name" value="Cell_wall_LiaF"/>
</dbReference>
<name>A0AAJ1V2V3_9LACT</name>
<evidence type="ECO:0000313" key="3">
    <source>
        <dbReference type="EMBL" id="MDK7186721.1"/>
    </source>
</evidence>
<dbReference type="AlphaFoldDB" id="A0AAJ1V2V3"/>
<dbReference type="GO" id="GO:0016020">
    <property type="term" value="C:membrane"/>
    <property type="evidence" value="ECO:0007669"/>
    <property type="project" value="InterPro"/>
</dbReference>
<dbReference type="RefSeq" id="WP_083304829.1">
    <property type="nucleotide sequence ID" value="NZ_JASOOE010000003.1"/>
</dbReference>